<dbReference type="SMART" id="SM00066">
    <property type="entry name" value="GAL4"/>
    <property type="match status" value="1"/>
</dbReference>
<dbReference type="AlphaFoldDB" id="A0A164ZAU6"/>
<dbReference type="InterPro" id="IPR001138">
    <property type="entry name" value="Zn2Cys6_DnaBD"/>
</dbReference>
<dbReference type="GO" id="GO:0000981">
    <property type="term" value="F:DNA-binding transcription factor activity, RNA polymerase II-specific"/>
    <property type="evidence" value="ECO:0007669"/>
    <property type="project" value="InterPro"/>
</dbReference>
<dbReference type="Pfam" id="PF00172">
    <property type="entry name" value="Zn_clus"/>
    <property type="match status" value="1"/>
</dbReference>
<sequence>MPIQQPSPPIEPDGNARKRVCKACDRCRLKKSKCDGASPCSRCQTDNAICVFGERRKSHDKVYPKGYVEMLERQQAQLVAGLQELYKRSLSGQGWSGAPLRESTNGHPLTHDILERLGALKPNSKDFEEEFEEDLLLLQRRLLENGAGLDLRRNSSVSESDNCSSPFADMMSPEAALPTPFSTTFTPQQPLPTPPNDSPLSSASRPRSLPKRPMESESPNPMKIRLESGPAPGPAWLPSSTAMTEDNMDFIRRYDNNTAILPSTTQLDQHVAPTMVSNPCLTMLDWNDDEEFRAFLNPSIV</sequence>
<accession>A0A164ZAU6</accession>
<feature type="region of interest" description="Disordered" evidence="2">
    <location>
        <begin position="153"/>
        <end position="241"/>
    </location>
</feature>
<evidence type="ECO:0000256" key="1">
    <source>
        <dbReference type="ARBA" id="ARBA00023242"/>
    </source>
</evidence>
<keyword evidence="5" id="KW-1185">Reference proteome</keyword>
<dbReference type="PROSITE" id="PS50048">
    <property type="entry name" value="ZN2_CY6_FUNGAL_2"/>
    <property type="match status" value="1"/>
</dbReference>
<dbReference type="RefSeq" id="XP_018184433.1">
    <property type="nucleotide sequence ID" value="XM_018333627.1"/>
</dbReference>
<gene>
    <name evidence="4" type="ORF">L228DRAFT_251744</name>
</gene>
<dbReference type="GeneID" id="28898764"/>
<proteinExistence type="predicted"/>
<dbReference type="Proteomes" id="UP000076632">
    <property type="component" value="Unassembled WGS sequence"/>
</dbReference>
<feature type="compositionally biased region" description="Low complexity" evidence="2">
    <location>
        <begin position="198"/>
        <end position="207"/>
    </location>
</feature>
<feature type="compositionally biased region" description="Low complexity" evidence="2">
    <location>
        <begin position="155"/>
        <end position="165"/>
    </location>
</feature>
<dbReference type="OMA" id="PHATTHQ"/>
<dbReference type="PANTHER" id="PTHR47655">
    <property type="entry name" value="QUINIC ACID UTILIZATION ACTIVATOR"/>
    <property type="match status" value="1"/>
</dbReference>
<dbReference type="Gene3D" id="4.10.240.10">
    <property type="entry name" value="Zn(2)-C6 fungal-type DNA-binding domain"/>
    <property type="match status" value="1"/>
</dbReference>
<dbReference type="InterPro" id="IPR052783">
    <property type="entry name" value="Metabolic/Drug-Res_Regulator"/>
</dbReference>
<evidence type="ECO:0000259" key="3">
    <source>
        <dbReference type="PROSITE" id="PS50048"/>
    </source>
</evidence>
<reference evidence="4 5" key="1">
    <citation type="journal article" date="2016" name="Fungal Biol.">
        <title>The genome of Xylona heveae provides a window into fungal endophytism.</title>
        <authorList>
            <person name="Gazis R."/>
            <person name="Kuo A."/>
            <person name="Riley R."/>
            <person name="LaButti K."/>
            <person name="Lipzen A."/>
            <person name="Lin J."/>
            <person name="Amirebrahimi M."/>
            <person name="Hesse C.N."/>
            <person name="Spatafora J.W."/>
            <person name="Henrissat B."/>
            <person name="Hainaut M."/>
            <person name="Grigoriev I.V."/>
            <person name="Hibbett D.S."/>
        </authorList>
    </citation>
    <scope>NUCLEOTIDE SEQUENCE [LARGE SCALE GENOMIC DNA]</scope>
    <source>
        <strain evidence="4 5">TC161</strain>
    </source>
</reference>
<evidence type="ECO:0000313" key="4">
    <source>
        <dbReference type="EMBL" id="KZF18878.1"/>
    </source>
</evidence>
<dbReference type="InterPro" id="IPR036864">
    <property type="entry name" value="Zn2-C6_fun-type_DNA-bd_sf"/>
</dbReference>
<evidence type="ECO:0000256" key="2">
    <source>
        <dbReference type="SAM" id="MobiDB-lite"/>
    </source>
</evidence>
<name>A0A164ZAU6_XYLHT</name>
<dbReference type="PANTHER" id="PTHR47655:SF3">
    <property type="entry name" value="ZN(II)2CYS6 TRANSCRIPTION FACTOR (EUROFUNG)"/>
    <property type="match status" value="1"/>
</dbReference>
<dbReference type="GO" id="GO:0008270">
    <property type="term" value="F:zinc ion binding"/>
    <property type="evidence" value="ECO:0007669"/>
    <property type="project" value="InterPro"/>
</dbReference>
<dbReference type="OrthoDB" id="4151048at2759"/>
<dbReference type="InParanoid" id="A0A164ZAU6"/>
<dbReference type="PROSITE" id="PS00463">
    <property type="entry name" value="ZN2_CY6_FUNGAL_1"/>
    <property type="match status" value="1"/>
</dbReference>
<keyword evidence="1" id="KW-0539">Nucleus</keyword>
<dbReference type="SUPFAM" id="SSF57701">
    <property type="entry name" value="Zn2/Cys6 DNA-binding domain"/>
    <property type="match status" value="1"/>
</dbReference>
<feature type="domain" description="Zn(2)-C6 fungal-type" evidence="3">
    <location>
        <begin position="23"/>
        <end position="52"/>
    </location>
</feature>
<dbReference type="EMBL" id="KV407469">
    <property type="protein sequence ID" value="KZF18878.1"/>
    <property type="molecule type" value="Genomic_DNA"/>
</dbReference>
<dbReference type="CDD" id="cd00067">
    <property type="entry name" value="GAL4"/>
    <property type="match status" value="1"/>
</dbReference>
<organism evidence="4 5">
    <name type="scientific">Xylona heveae (strain CBS 132557 / TC161)</name>
    <dbReference type="NCBI Taxonomy" id="1328760"/>
    <lineage>
        <taxon>Eukaryota</taxon>
        <taxon>Fungi</taxon>
        <taxon>Dikarya</taxon>
        <taxon>Ascomycota</taxon>
        <taxon>Pezizomycotina</taxon>
        <taxon>Xylonomycetes</taxon>
        <taxon>Xylonales</taxon>
        <taxon>Xylonaceae</taxon>
        <taxon>Xylona</taxon>
    </lineage>
</organism>
<feature type="compositionally biased region" description="Low complexity" evidence="2">
    <location>
        <begin position="178"/>
        <end position="188"/>
    </location>
</feature>
<dbReference type="FunFam" id="4.10.240.10:FF:000013">
    <property type="entry name" value="C6 transcription factor, putative"/>
    <property type="match status" value="1"/>
</dbReference>
<evidence type="ECO:0000313" key="5">
    <source>
        <dbReference type="Proteomes" id="UP000076632"/>
    </source>
</evidence>
<dbReference type="STRING" id="1328760.A0A164ZAU6"/>
<protein>
    <recommendedName>
        <fullName evidence="3">Zn(2)-C6 fungal-type domain-containing protein</fullName>
    </recommendedName>
</protein>